<evidence type="ECO:0008006" key="4">
    <source>
        <dbReference type="Google" id="ProtNLM"/>
    </source>
</evidence>
<dbReference type="EMBL" id="MHWD01000025">
    <property type="protein sequence ID" value="OHB03197.1"/>
    <property type="molecule type" value="Genomic_DNA"/>
</dbReference>
<proteinExistence type="predicted"/>
<protein>
    <recommendedName>
        <fullName evidence="4">Phospholipase C/D domain-containing protein</fullName>
    </recommendedName>
</protein>
<dbReference type="Pfam" id="PF04307">
    <property type="entry name" value="YdjM"/>
    <property type="match status" value="1"/>
</dbReference>
<evidence type="ECO:0000313" key="2">
    <source>
        <dbReference type="EMBL" id="OHB03197.1"/>
    </source>
</evidence>
<organism evidence="2 3">
    <name type="scientific">Candidatus Zambryskibacteria bacterium RIFCSPLOWO2_01_FULL_43_17</name>
    <dbReference type="NCBI Taxonomy" id="1802760"/>
    <lineage>
        <taxon>Bacteria</taxon>
        <taxon>Candidatus Zambryskiibacteriota</taxon>
    </lineage>
</organism>
<evidence type="ECO:0000313" key="3">
    <source>
        <dbReference type="Proteomes" id="UP000179283"/>
    </source>
</evidence>
<gene>
    <name evidence="2" type="ORF">A2920_02400</name>
</gene>
<name>A0A1G2U102_9BACT</name>
<dbReference type="Proteomes" id="UP000179283">
    <property type="component" value="Unassembled WGS sequence"/>
</dbReference>
<accession>A0A1G2U102</accession>
<keyword evidence="1" id="KW-0472">Membrane</keyword>
<keyword evidence="1" id="KW-0812">Transmembrane</keyword>
<feature type="transmembrane region" description="Helical" evidence="1">
    <location>
        <begin position="71"/>
        <end position="97"/>
    </location>
</feature>
<feature type="transmembrane region" description="Helical" evidence="1">
    <location>
        <begin position="127"/>
        <end position="145"/>
    </location>
</feature>
<sequence length="146" mass="16935">MTLPTHILLGLVIGKVTGNYELGIFSSIAPDFDHIASYMKSGVLKNPILFWKTVTDREDSYGDQRGILHNILVFIVCSMILIYFFKFIGLVIMFGWLGHIILDMLDNSDYWPFYPNKKIDIRGPIKYFSFQEFLFFVCLLIVYSVM</sequence>
<dbReference type="AlphaFoldDB" id="A0A1G2U102"/>
<comment type="caution">
    <text evidence="2">The sequence shown here is derived from an EMBL/GenBank/DDBJ whole genome shotgun (WGS) entry which is preliminary data.</text>
</comment>
<evidence type="ECO:0000256" key="1">
    <source>
        <dbReference type="SAM" id="Phobius"/>
    </source>
</evidence>
<keyword evidence="1" id="KW-1133">Transmembrane helix</keyword>
<dbReference type="InterPro" id="IPR007404">
    <property type="entry name" value="YdjM-like"/>
</dbReference>
<reference evidence="2 3" key="1">
    <citation type="journal article" date="2016" name="Nat. Commun.">
        <title>Thousands of microbial genomes shed light on interconnected biogeochemical processes in an aquifer system.</title>
        <authorList>
            <person name="Anantharaman K."/>
            <person name="Brown C.T."/>
            <person name="Hug L.A."/>
            <person name="Sharon I."/>
            <person name="Castelle C.J."/>
            <person name="Probst A.J."/>
            <person name="Thomas B.C."/>
            <person name="Singh A."/>
            <person name="Wilkins M.J."/>
            <person name="Karaoz U."/>
            <person name="Brodie E.L."/>
            <person name="Williams K.H."/>
            <person name="Hubbard S.S."/>
            <person name="Banfield J.F."/>
        </authorList>
    </citation>
    <scope>NUCLEOTIDE SEQUENCE [LARGE SCALE GENOMIC DNA]</scope>
</reference>